<name>A0A7X1ZES1_9PROT</name>
<proteinExistence type="predicted"/>
<gene>
    <name evidence="2" type="ORF">GHC57_06965</name>
</gene>
<dbReference type="EMBL" id="WIVE01000015">
    <property type="protein sequence ID" value="MQX36256.1"/>
    <property type="molecule type" value="Genomic_DNA"/>
</dbReference>
<keyword evidence="3" id="KW-1185">Reference proteome</keyword>
<dbReference type="Gene3D" id="1.20.120.330">
    <property type="entry name" value="Nucleotidyltransferases domain 2"/>
    <property type="match status" value="1"/>
</dbReference>
<dbReference type="SMART" id="SM00748">
    <property type="entry name" value="HEPN"/>
    <property type="match status" value="1"/>
</dbReference>
<dbReference type="PROSITE" id="PS50910">
    <property type="entry name" value="HEPN"/>
    <property type="match status" value="1"/>
</dbReference>
<comment type="caution">
    <text evidence="2">The sequence shown here is derived from an EMBL/GenBank/DDBJ whole genome shotgun (WGS) entry which is preliminary data.</text>
</comment>
<dbReference type="SUPFAM" id="SSF81593">
    <property type="entry name" value="Nucleotidyltransferase substrate binding subunit/domain"/>
    <property type="match status" value="1"/>
</dbReference>
<dbReference type="OrthoDB" id="9808176at2"/>
<dbReference type="InterPro" id="IPR007842">
    <property type="entry name" value="HEPN_dom"/>
</dbReference>
<organism evidence="2 3">
    <name type="scientific">Roseospira navarrensis</name>
    <dbReference type="NCBI Taxonomy" id="140058"/>
    <lineage>
        <taxon>Bacteria</taxon>
        <taxon>Pseudomonadati</taxon>
        <taxon>Pseudomonadota</taxon>
        <taxon>Alphaproteobacteria</taxon>
        <taxon>Rhodospirillales</taxon>
        <taxon>Rhodospirillaceae</taxon>
        <taxon>Roseospira</taxon>
    </lineage>
</organism>
<evidence type="ECO:0000313" key="2">
    <source>
        <dbReference type="EMBL" id="MQX36256.1"/>
    </source>
</evidence>
<protein>
    <submittedName>
        <fullName evidence="2">HEPN domain-containing protein</fullName>
    </submittedName>
</protein>
<reference evidence="2 3" key="1">
    <citation type="submission" date="2019-10" db="EMBL/GenBank/DDBJ databases">
        <title>Draft whole-genome sequence of the purple nonsulfur photosynthetic bacterium Roseospira navarrensis DSM 15114.</title>
        <authorList>
            <person name="Kyndt J.A."/>
            <person name="Meyer T.E."/>
        </authorList>
    </citation>
    <scope>NUCLEOTIDE SEQUENCE [LARGE SCALE GENOMIC DNA]</scope>
    <source>
        <strain evidence="2 3">DSM 15114</strain>
    </source>
</reference>
<sequence>MIADRRATAWLRQAERDLAHARRSAELGDPEWACNAAQQCAEKALKAALIDQGTRPPSVHDLMALARRLVQSGVMEAGTLASLGDLSALTEYSITARYPLGDGLTAPGDAISPRRVDEAVETAGRVLDWARAVLGETGA</sequence>
<dbReference type="Pfam" id="PF05168">
    <property type="entry name" value="HEPN"/>
    <property type="match status" value="1"/>
</dbReference>
<dbReference type="RefSeq" id="WP_153342564.1">
    <property type="nucleotide sequence ID" value="NZ_WIVE01000015.1"/>
</dbReference>
<feature type="domain" description="HEPN" evidence="1">
    <location>
        <begin position="11"/>
        <end position="126"/>
    </location>
</feature>
<accession>A0A7X1ZES1</accession>
<evidence type="ECO:0000259" key="1">
    <source>
        <dbReference type="PROSITE" id="PS50910"/>
    </source>
</evidence>
<evidence type="ECO:0000313" key="3">
    <source>
        <dbReference type="Proteomes" id="UP000434582"/>
    </source>
</evidence>
<dbReference type="AlphaFoldDB" id="A0A7X1ZES1"/>
<dbReference type="Proteomes" id="UP000434582">
    <property type="component" value="Unassembled WGS sequence"/>
</dbReference>